<dbReference type="CDD" id="cd10448">
    <property type="entry name" value="GIY-YIG_unchar_3"/>
    <property type="match status" value="1"/>
</dbReference>
<dbReference type="InterPro" id="IPR035901">
    <property type="entry name" value="GIY-YIG_endonuc_sf"/>
</dbReference>
<evidence type="ECO:0000259" key="3">
    <source>
        <dbReference type="PROSITE" id="PS50164"/>
    </source>
</evidence>
<protein>
    <submittedName>
        <fullName evidence="4">GIY-YIG nuclease superfamily protein</fullName>
    </submittedName>
</protein>
<dbReference type="Gene3D" id="3.40.1440.10">
    <property type="entry name" value="GIY-YIG endonuclease"/>
    <property type="match status" value="1"/>
</dbReference>
<organism evidence="4 5">
    <name type="scientific">Terricaulis silvestris</name>
    <dbReference type="NCBI Taxonomy" id="2686094"/>
    <lineage>
        <taxon>Bacteria</taxon>
        <taxon>Pseudomonadati</taxon>
        <taxon>Pseudomonadota</taxon>
        <taxon>Alphaproteobacteria</taxon>
        <taxon>Caulobacterales</taxon>
        <taxon>Caulobacteraceae</taxon>
        <taxon>Terricaulis</taxon>
    </lineage>
</organism>
<reference evidence="5" key="1">
    <citation type="submission" date="2019-12" db="EMBL/GenBank/DDBJ databases">
        <title>Complete genome of Terracaulis silvestris 0127_4.</title>
        <authorList>
            <person name="Vieira S."/>
            <person name="Riedel T."/>
            <person name="Sproer C."/>
            <person name="Pascual J."/>
            <person name="Boedeker C."/>
            <person name="Overmann J."/>
        </authorList>
    </citation>
    <scope>NUCLEOTIDE SEQUENCE [LARGE SCALE GENOMIC DNA]</scope>
    <source>
        <strain evidence="5">0127_4</strain>
    </source>
</reference>
<proteinExistence type="inferred from homology"/>
<dbReference type="AlphaFoldDB" id="A0A6I6MHD7"/>
<dbReference type="PANTHER" id="PTHR34477:SF5">
    <property type="entry name" value="BSL5627 PROTEIN"/>
    <property type="match status" value="1"/>
</dbReference>
<feature type="region of interest" description="Disordered" evidence="2">
    <location>
        <begin position="102"/>
        <end position="121"/>
    </location>
</feature>
<accession>A0A6I6MHD7</accession>
<dbReference type="KEGG" id="tsv:DSM104635_01091"/>
<dbReference type="PANTHER" id="PTHR34477">
    <property type="entry name" value="UPF0213 PROTEIN YHBQ"/>
    <property type="match status" value="1"/>
</dbReference>
<dbReference type="InterPro" id="IPR000305">
    <property type="entry name" value="GIY-YIG_endonuc"/>
</dbReference>
<comment type="similarity">
    <text evidence="1">Belongs to the UPF0213 family.</text>
</comment>
<evidence type="ECO:0000313" key="4">
    <source>
        <dbReference type="EMBL" id="QGZ94275.1"/>
    </source>
</evidence>
<evidence type="ECO:0000313" key="5">
    <source>
        <dbReference type="Proteomes" id="UP000431269"/>
    </source>
</evidence>
<dbReference type="EMBL" id="CP047045">
    <property type="protein sequence ID" value="QGZ94275.1"/>
    <property type="molecule type" value="Genomic_DNA"/>
</dbReference>
<dbReference type="RefSeq" id="WP_158765224.1">
    <property type="nucleotide sequence ID" value="NZ_CP047045.1"/>
</dbReference>
<dbReference type="SUPFAM" id="SSF82771">
    <property type="entry name" value="GIY-YIG endonuclease"/>
    <property type="match status" value="1"/>
</dbReference>
<feature type="domain" description="GIY-YIG" evidence="3">
    <location>
        <begin position="5"/>
        <end position="81"/>
    </location>
</feature>
<name>A0A6I6MHD7_9CAUL</name>
<evidence type="ECO:0000256" key="2">
    <source>
        <dbReference type="SAM" id="MobiDB-lite"/>
    </source>
</evidence>
<dbReference type="Proteomes" id="UP000431269">
    <property type="component" value="Chromosome"/>
</dbReference>
<evidence type="ECO:0000256" key="1">
    <source>
        <dbReference type="ARBA" id="ARBA00007435"/>
    </source>
</evidence>
<dbReference type="InterPro" id="IPR050190">
    <property type="entry name" value="UPF0213_domain"/>
</dbReference>
<sequence>MREEAGGYVYILASKRNGTLYTGSARNLISRAEQHREGSYGGFTRKIRRDASRWFEAHSSIASAYRREQLIKRWKRAWKISSIEENNSRWDDLFEALSQQTLHPSLPGRVPRAGGAESRDP</sequence>
<dbReference type="PROSITE" id="PS50164">
    <property type="entry name" value="GIY_YIG"/>
    <property type="match status" value="1"/>
</dbReference>
<keyword evidence="5" id="KW-1185">Reference proteome</keyword>
<dbReference type="Pfam" id="PF01541">
    <property type="entry name" value="GIY-YIG"/>
    <property type="match status" value="1"/>
</dbReference>
<gene>
    <name evidence="4" type="ORF">DSM104635_01091</name>
</gene>